<evidence type="ECO:0000313" key="6">
    <source>
        <dbReference type="EMBL" id="CAB4711275.1"/>
    </source>
</evidence>
<protein>
    <submittedName>
        <fullName evidence="8">Unannotated protein</fullName>
    </submittedName>
</protein>
<evidence type="ECO:0000313" key="10">
    <source>
        <dbReference type="EMBL" id="CAB4888849.1"/>
    </source>
</evidence>
<dbReference type="EMBL" id="CAFBMF010000005">
    <property type="protein sequence ID" value="CAB4888849.1"/>
    <property type="molecule type" value="Genomic_DNA"/>
</dbReference>
<evidence type="ECO:0000313" key="8">
    <source>
        <dbReference type="EMBL" id="CAB4792906.1"/>
    </source>
</evidence>
<dbReference type="Pfam" id="PF01979">
    <property type="entry name" value="Amidohydro_1"/>
    <property type="match status" value="1"/>
</dbReference>
<dbReference type="InterPro" id="IPR011059">
    <property type="entry name" value="Metal-dep_hydrolase_composite"/>
</dbReference>
<organism evidence="8">
    <name type="scientific">freshwater metagenome</name>
    <dbReference type="NCBI Taxonomy" id="449393"/>
    <lineage>
        <taxon>unclassified sequences</taxon>
        <taxon>metagenomes</taxon>
        <taxon>ecological metagenomes</taxon>
    </lineage>
</organism>
<evidence type="ECO:0000256" key="3">
    <source>
        <dbReference type="ARBA" id="ARBA00022801"/>
    </source>
</evidence>
<dbReference type="InterPro" id="IPR006680">
    <property type="entry name" value="Amidohydro-rel"/>
</dbReference>
<dbReference type="SUPFAM" id="SSF51338">
    <property type="entry name" value="Composite domain of metallo-dependent hydrolases"/>
    <property type="match status" value="1"/>
</dbReference>
<dbReference type="InterPro" id="IPR003764">
    <property type="entry name" value="GlcNAc_6-P_deAcase"/>
</dbReference>
<dbReference type="PANTHER" id="PTHR11113">
    <property type="entry name" value="N-ACETYLGLUCOSAMINE-6-PHOSPHATE DEACETYLASE"/>
    <property type="match status" value="1"/>
</dbReference>
<evidence type="ECO:0000259" key="5">
    <source>
        <dbReference type="Pfam" id="PF01979"/>
    </source>
</evidence>
<dbReference type="InterPro" id="IPR032466">
    <property type="entry name" value="Metal_Hydrolase"/>
</dbReference>
<evidence type="ECO:0000313" key="9">
    <source>
        <dbReference type="EMBL" id="CAB4861767.1"/>
    </source>
</evidence>
<dbReference type="EMBL" id="CAEZZP010000045">
    <property type="protein sequence ID" value="CAB4771841.1"/>
    <property type="molecule type" value="Genomic_DNA"/>
</dbReference>
<evidence type="ECO:0000256" key="1">
    <source>
        <dbReference type="ARBA" id="ARBA00010716"/>
    </source>
</evidence>
<keyword evidence="3" id="KW-0378">Hydrolase</keyword>
<proteinExistence type="inferred from homology"/>
<gene>
    <name evidence="6" type="ORF">UFOPK2658_00419</name>
    <name evidence="7" type="ORF">UFOPK2880_00862</name>
    <name evidence="8" type="ORF">UFOPK3004_00152</name>
    <name evidence="9" type="ORF">UFOPK3304_00497</name>
    <name evidence="10" type="ORF">UFOPK3494_00168</name>
    <name evidence="11" type="ORF">UFOPK4134_00168</name>
</gene>
<sequence>MVISARQVLLTDGQFHAARIEISQGRIRSISALGRGESPTTDLILAPGFVDLQVNGIDDVDVWSTALAGNTVAWERINNLLLDQGVTSWCPTLVTAPLDVYRAAIDFVKNQSQVTGQPYVVGVHLEGPFLGDAAGAHRTQYVCEPNAHWLQDHADGVVLMTLGAEVTGAVEACELLAKNGCKVSIGHSRPTRQQFDDCVRAGATLVTHLFNAMSGVHHREPGLATWALTNDNVYASLIADGVHVVPETIALAFAAKPNKMVLVTDAVAWRTGSAGKIRLVMSDGAPRLEDGTLAGSAVTMPEALKVCVNQAKVQLKHALLAASTHPAEVMGLTDRGRLQSGCFADLVGLNEDLDVQAVWAQGQRVR</sequence>
<dbReference type="GO" id="GO:0008448">
    <property type="term" value="F:N-acetylglucosamine-6-phosphate deacetylase activity"/>
    <property type="evidence" value="ECO:0007669"/>
    <property type="project" value="InterPro"/>
</dbReference>
<dbReference type="EMBL" id="CAFBPS010000005">
    <property type="protein sequence ID" value="CAB5019245.1"/>
    <property type="molecule type" value="Genomic_DNA"/>
</dbReference>
<dbReference type="Gene3D" id="2.30.40.10">
    <property type="entry name" value="Urease, subunit C, domain 1"/>
    <property type="match status" value="1"/>
</dbReference>
<dbReference type="SUPFAM" id="SSF51556">
    <property type="entry name" value="Metallo-dependent hydrolases"/>
    <property type="match status" value="1"/>
</dbReference>
<dbReference type="PIRSF" id="PIRSF038994">
    <property type="entry name" value="NagA"/>
    <property type="match status" value="1"/>
</dbReference>
<evidence type="ECO:0000313" key="11">
    <source>
        <dbReference type="EMBL" id="CAB5019245.1"/>
    </source>
</evidence>
<dbReference type="EMBL" id="CAEZYH010000009">
    <property type="protein sequence ID" value="CAB4711275.1"/>
    <property type="molecule type" value="Genomic_DNA"/>
</dbReference>
<reference evidence="8" key="1">
    <citation type="submission" date="2020-05" db="EMBL/GenBank/DDBJ databases">
        <authorList>
            <person name="Chiriac C."/>
            <person name="Salcher M."/>
            <person name="Ghai R."/>
            <person name="Kavagutti S V."/>
        </authorList>
    </citation>
    <scope>NUCLEOTIDE SEQUENCE</scope>
</reference>
<keyword evidence="2" id="KW-0479">Metal-binding</keyword>
<evidence type="ECO:0000256" key="4">
    <source>
        <dbReference type="ARBA" id="ARBA00023277"/>
    </source>
</evidence>
<dbReference type="AlphaFoldDB" id="A0A6J6XCD8"/>
<dbReference type="GO" id="GO:0006046">
    <property type="term" value="P:N-acetylglucosamine catabolic process"/>
    <property type="evidence" value="ECO:0007669"/>
    <property type="project" value="TreeGrafter"/>
</dbReference>
<comment type="similarity">
    <text evidence="1">Belongs to the metallo-dependent hydrolases superfamily. NagA family.</text>
</comment>
<dbReference type="EMBL" id="CAFAAL010000006">
    <property type="protein sequence ID" value="CAB4792906.1"/>
    <property type="molecule type" value="Genomic_DNA"/>
</dbReference>
<evidence type="ECO:0000256" key="2">
    <source>
        <dbReference type="ARBA" id="ARBA00022723"/>
    </source>
</evidence>
<dbReference type="Gene3D" id="3.20.20.140">
    <property type="entry name" value="Metal-dependent hydrolases"/>
    <property type="match status" value="1"/>
</dbReference>
<feature type="domain" description="Amidohydrolase-related" evidence="5">
    <location>
        <begin position="44"/>
        <end position="365"/>
    </location>
</feature>
<dbReference type="PANTHER" id="PTHR11113:SF14">
    <property type="entry name" value="N-ACETYLGLUCOSAMINE-6-PHOSPHATE DEACETYLASE"/>
    <property type="match status" value="1"/>
</dbReference>
<name>A0A6J6XCD8_9ZZZZ</name>
<dbReference type="GO" id="GO:0046872">
    <property type="term" value="F:metal ion binding"/>
    <property type="evidence" value="ECO:0007669"/>
    <property type="project" value="UniProtKB-KW"/>
</dbReference>
<accession>A0A6J6XCD8</accession>
<keyword evidence="4" id="KW-0119">Carbohydrate metabolism</keyword>
<dbReference type="EMBL" id="CAFBLJ010000017">
    <property type="protein sequence ID" value="CAB4861767.1"/>
    <property type="molecule type" value="Genomic_DNA"/>
</dbReference>
<evidence type="ECO:0000313" key="7">
    <source>
        <dbReference type="EMBL" id="CAB4771841.1"/>
    </source>
</evidence>